<dbReference type="InterPro" id="IPR017482">
    <property type="entry name" value="Lambda-type_endonuclease"/>
</dbReference>
<dbReference type="InterPro" id="IPR011335">
    <property type="entry name" value="Restrct_endonuc-II-like"/>
</dbReference>
<keyword evidence="2" id="KW-0269">Exonuclease</keyword>
<accession>A0A1V9DJ61</accession>
<dbReference type="PANTHER" id="PTHR46609">
    <property type="entry name" value="EXONUCLEASE, PHAGE-TYPE/RECB, C-TERMINAL DOMAIN-CONTAINING PROTEIN"/>
    <property type="match status" value="1"/>
</dbReference>
<gene>
    <name evidence="2" type="ORF">B2J69_09935</name>
</gene>
<proteinExistence type="predicted"/>
<sequence length="207" mass="23208">MEQRTDEWFAARCGKVTASRLADVMAKTKSGYAASRQNYMAELICQRLTGKSQEGFSNAAMQRGTELEPVAREMYVLNQFDANVNEAGFVNHPTLKGFGASPDGLVNSDGLLEIKCPNTWTHLETLKTGQPARKYLLQMHAQMMCTGRNWCDFVSYDDRLPPELAYFETRVALDSQLVDEITAEVKKFIAELEKEVEAILNRGKEAA</sequence>
<comment type="caution">
    <text evidence="2">The sequence shown here is derived from an EMBL/GenBank/DDBJ whole genome shotgun (WGS) entry which is preliminary data.</text>
</comment>
<dbReference type="Pfam" id="PF09588">
    <property type="entry name" value="YqaJ"/>
    <property type="match status" value="1"/>
</dbReference>
<evidence type="ECO:0000313" key="3">
    <source>
        <dbReference type="Proteomes" id="UP000192769"/>
    </source>
</evidence>
<dbReference type="EMBL" id="MWUE01000015">
    <property type="protein sequence ID" value="OQP33890.1"/>
    <property type="molecule type" value="Genomic_DNA"/>
</dbReference>
<dbReference type="AlphaFoldDB" id="A0A1V9DJ61"/>
<keyword evidence="3" id="KW-1185">Reference proteome</keyword>
<keyword evidence="2" id="KW-0378">Hydrolase</keyword>
<keyword evidence="2" id="KW-0540">Nuclease</keyword>
<feature type="domain" description="YqaJ viral recombinase" evidence="1">
    <location>
        <begin position="7"/>
        <end position="148"/>
    </location>
</feature>
<organism evidence="2 3">
    <name type="scientific">Pantoea latae</name>
    <dbReference type="NCBI Taxonomy" id="1964541"/>
    <lineage>
        <taxon>Bacteria</taxon>
        <taxon>Pseudomonadati</taxon>
        <taxon>Pseudomonadota</taxon>
        <taxon>Gammaproteobacteria</taxon>
        <taxon>Enterobacterales</taxon>
        <taxon>Erwiniaceae</taxon>
        <taxon>Pantoea</taxon>
    </lineage>
</organism>
<dbReference type="Gene3D" id="3.90.320.10">
    <property type="match status" value="1"/>
</dbReference>
<dbReference type="Proteomes" id="UP000192769">
    <property type="component" value="Unassembled WGS sequence"/>
</dbReference>
<dbReference type="PANTHER" id="PTHR46609:SF6">
    <property type="entry name" value="EXONUCLEASE, PHAGE-TYPE_RECB, C-TERMINAL DOMAIN-CONTAINING PROTEIN-RELATED"/>
    <property type="match status" value="1"/>
</dbReference>
<reference evidence="2 3" key="1">
    <citation type="submission" date="2017-02" db="EMBL/GenBank/DDBJ databases">
        <title>Whole genome shotgun sequence of Pantoea agglomerans strain AS1 isolated from a cycad, Zamia floridana in Central Florida, USA.</title>
        <authorList>
            <person name="Lata P."/>
            <person name="Govindarajan S."/>
            <person name="Qi F."/>
            <person name="Li J.-L."/>
            <person name="Maurya S.K."/>
            <person name="Sahoo M.K."/>
        </authorList>
    </citation>
    <scope>NUCLEOTIDE SEQUENCE [LARGE SCALE GENOMIC DNA]</scope>
    <source>
        <strain evidence="2 3">AS1</strain>
    </source>
</reference>
<dbReference type="SUPFAM" id="SSF52980">
    <property type="entry name" value="Restriction endonuclease-like"/>
    <property type="match status" value="1"/>
</dbReference>
<dbReference type="OrthoDB" id="1245848at2"/>
<dbReference type="NCBIfam" id="TIGR03033">
    <property type="entry name" value="phage_rel_nuc"/>
    <property type="match status" value="1"/>
</dbReference>
<evidence type="ECO:0000313" key="2">
    <source>
        <dbReference type="EMBL" id="OQP33890.1"/>
    </source>
</evidence>
<dbReference type="InterPro" id="IPR011604">
    <property type="entry name" value="PDDEXK-like_dom_sf"/>
</dbReference>
<evidence type="ECO:0000259" key="1">
    <source>
        <dbReference type="Pfam" id="PF09588"/>
    </source>
</evidence>
<dbReference type="InterPro" id="IPR051703">
    <property type="entry name" value="NF-kappa-B_Signaling_Reg"/>
</dbReference>
<dbReference type="GO" id="GO:0004527">
    <property type="term" value="F:exonuclease activity"/>
    <property type="evidence" value="ECO:0007669"/>
    <property type="project" value="UniProtKB-KW"/>
</dbReference>
<protein>
    <submittedName>
        <fullName evidence="2">Exonuclease</fullName>
    </submittedName>
</protein>
<name>A0A1V9DJ61_9GAMM</name>
<dbReference type="CDD" id="cd22343">
    <property type="entry name" value="PDDEXK_lambda_exonuclease-like"/>
    <property type="match status" value="1"/>
</dbReference>
<dbReference type="InterPro" id="IPR019080">
    <property type="entry name" value="YqaJ_viral_recombinase"/>
</dbReference>
<dbReference type="RefSeq" id="WP_081138907.1">
    <property type="nucleotide sequence ID" value="NZ_MWUE01000015.1"/>
</dbReference>